<keyword evidence="7" id="KW-0129">CBS domain</keyword>
<evidence type="ECO:0000259" key="11">
    <source>
        <dbReference type="PROSITE" id="PS51371"/>
    </source>
</evidence>
<evidence type="ECO:0000256" key="9">
    <source>
        <dbReference type="SAM" id="MobiDB-lite"/>
    </source>
</evidence>
<organism evidence="15">
    <name type="scientific">Hydatigena taeniaeformis</name>
    <name type="common">Feline tapeworm</name>
    <name type="synonym">Taenia taeniaeformis</name>
    <dbReference type="NCBI Taxonomy" id="6205"/>
    <lineage>
        <taxon>Eukaryota</taxon>
        <taxon>Metazoa</taxon>
        <taxon>Spiralia</taxon>
        <taxon>Lophotrochozoa</taxon>
        <taxon>Platyhelminthes</taxon>
        <taxon>Cestoda</taxon>
        <taxon>Eucestoda</taxon>
        <taxon>Cyclophyllidea</taxon>
        <taxon>Taeniidae</taxon>
        <taxon>Hydatigera</taxon>
    </lineage>
</organism>
<dbReference type="GO" id="GO:0032026">
    <property type="term" value="P:response to magnesium ion"/>
    <property type="evidence" value="ECO:0007669"/>
    <property type="project" value="UniProtKB-ARBA"/>
</dbReference>
<keyword evidence="3 8" id="KW-0812">Transmembrane</keyword>
<dbReference type="InterPro" id="IPR002550">
    <property type="entry name" value="CNNM"/>
</dbReference>
<evidence type="ECO:0000256" key="10">
    <source>
        <dbReference type="SAM" id="Phobius"/>
    </source>
</evidence>
<evidence type="ECO:0000259" key="12">
    <source>
        <dbReference type="PROSITE" id="PS51846"/>
    </source>
</evidence>
<feature type="transmembrane region" description="Helical" evidence="10">
    <location>
        <begin position="273"/>
        <end position="297"/>
    </location>
</feature>
<evidence type="ECO:0000256" key="8">
    <source>
        <dbReference type="PROSITE-ProRule" id="PRU01193"/>
    </source>
</evidence>
<dbReference type="PROSITE" id="PS51371">
    <property type="entry name" value="CBS"/>
    <property type="match status" value="1"/>
</dbReference>
<dbReference type="SUPFAM" id="SSF54631">
    <property type="entry name" value="CBS-domain pair"/>
    <property type="match status" value="1"/>
</dbReference>
<dbReference type="PANTHER" id="PTHR12064:SF94">
    <property type="entry name" value="UNEXTENDED PROTEIN"/>
    <property type="match status" value="1"/>
</dbReference>
<evidence type="ECO:0000256" key="2">
    <source>
        <dbReference type="ARBA" id="ARBA00010484"/>
    </source>
</evidence>
<reference evidence="15" key="1">
    <citation type="submission" date="2017-02" db="UniProtKB">
        <authorList>
            <consortium name="WormBaseParasite"/>
        </authorList>
    </citation>
    <scope>IDENTIFICATION</scope>
</reference>
<dbReference type="InterPro" id="IPR045095">
    <property type="entry name" value="ACDP"/>
</dbReference>
<dbReference type="GO" id="GO:0022857">
    <property type="term" value="F:transmembrane transporter activity"/>
    <property type="evidence" value="ECO:0007669"/>
    <property type="project" value="TreeGrafter"/>
</dbReference>
<dbReference type="WBParaSite" id="TTAC_0000732701-mRNA-1">
    <property type="protein sequence ID" value="TTAC_0000732701-mRNA-1"/>
    <property type="gene ID" value="TTAC_0000732701"/>
</dbReference>
<sequence>MSELLPLDSANNNFPVMRENLWALLFLINFISSQQPQLISYSAVPVKEVTQDRFILPQHESITFYLFGDNMLKVDKIAFAFKSGTKGAPCEDDKYDLLLDFEKVDDRSIKAYCPRNHSSYDGEIYICFKHENNNGTSVWTHQPTTHPYFFVFSTFFIYLLGPFPWALLVFLLCCSALFSGLNLGIMTLDVMFLEILIEAGTENEKKMATAVLPIRRHGNLIICSLTLANVIVNVIISMLSDKLIGGTALAIFSASAGILLFGEILPQAACNRFSLIISYHTIFFTKLIMLLTFPIGFPISLILNKLLGEDMGRTLNKSKLAELIKQHEHLGFVHKDELNIITGALSMDQRTAKSIMTPINNVYMLPYNALLDFETTNDIISHGFTRIPIYKVDRRNITSVLNVKDLAFVDPKEKLSVSTICNFYNRPFIYAGASTTLKSLFDMFRKGQSTHFAVVYEEEGSEHHTVVGIVTMEDVIEEILQEEIFDETDIINDTASRKRRNPRLHTTDLWPFFNHQSDGKISPQLKIAALRYLVAISESNTIYQSHVPSAVAIFVLQGTLQVSVHDDHLQFEAGAFMMFGDDLFANVNKRFPQFSGEWNLERILQELGDKTYFEPDYTVKMATDLRCLECTAEAYIVLRYLTQELEKCESPDKQEPKFVLIIKSNLSDQNQKQIVELFQRFWKVRKHQGLRLTCDSTGVSILEPLQNREDEDTEHSHENADPTSTPLPPETILQTVHESTAADHYSNATTGLQRRDRRNPIRTNNWRQTSGRRSFMHSTLKWGRKSRHD</sequence>
<feature type="compositionally biased region" description="Polar residues" evidence="9">
    <location>
        <begin position="761"/>
        <end position="772"/>
    </location>
</feature>
<feature type="domain" description="CBS" evidence="11">
    <location>
        <begin position="424"/>
        <end position="487"/>
    </location>
</feature>
<feature type="transmembrane region" description="Helical" evidence="10">
    <location>
        <begin position="177"/>
        <end position="197"/>
    </location>
</feature>
<feature type="region of interest" description="Disordered" evidence="9">
    <location>
        <begin position="702"/>
        <end position="789"/>
    </location>
</feature>
<proteinExistence type="inferred from homology"/>
<evidence type="ECO:0000313" key="13">
    <source>
        <dbReference type="EMBL" id="VDM31673.1"/>
    </source>
</evidence>
<evidence type="ECO:0000256" key="5">
    <source>
        <dbReference type="ARBA" id="ARBA00022989"/>
    </source>
</evidence>
<dbReference type="STRING" id="6205.A0A0R3X238"/>
<feature type="transmembrane region" description="Helical" evidence="10">
    <location>
        <begin position="148"/>
        <end position="171"/>
    </location>
</feature>
<dbReference type="Proteomes" id="UP000274429">
    <property type="component" value="Unassembled WGS sequence"/>
</dbReference>
<reference evidence="13 14" key="2">
    <citation type="submission" date="2018-11" db="EMBL/GenBank/DDBJ databases">
        <authorList>
            <consortium name="Pathogen Informatics"/>
        </authorList>
    </citation>
    <scope>NUCLEOTIDE SEQUENCE [LARGE SCALE GENOMIC DNA]</scope>
</reference>
<dbReference type="GO" id="GO:0040018">
    <property type="term" value="P:positive regulation of multicellular organism growth"/>
    <property type="evidence" value="ECO:0007669"/>
    <property type="project" value="UniProtKB-ARBA"/>
</dbReference>
<accession>A0A0R3X238</accession>
<feature type="domain" description="CNNM transmembrane" evidence="12">
    <location>
        <begin position="157"/>
        <end position="338"/>
    </location>
</feature>
<dbReference type="PANTHER" id="PTHR12064">
    <property type="entry name" value="METAL TRANSPORTER CNNM"/>
    <property type="match status" value="1"/>
</dbReference>
<dbReference type="Gene3D" id="3.10.580.10">
    <property type="entry name" value="CBS-domain"/>
    <property type="match status" value="1"/>
</dbReference>
<dbReference type="InterPro" id="IPR000644">
    <property type="entry name" value="CBS_dom"/>
</dbReference>
<evidence type="ECO:0000256" key="7">
    <source>
        <dbReference type="PROSITE-ProRule" id="PRU00703"/>
    </source>
</evidence>
<feature type="transmembrane region" description="Helical" evidence="10">
    <location>
        <begin position="243"/>
        <end position="261"/>
    </location>
</feature>
<comment type="subcellular location">
    <subcellularLocation>
        <location evidence="1">Membrane</location>
        <topology evidence="1">Multi-pass membrane protein</topology>
    </subcellularLocation>
</comment>
<dbReference type="OrthoDB" id="5353557at2759"/>
<evidence type="ECO:0000313" key="15">
    <source>
        <dbReference type="WBParaSite" id="TTAC_0000732701-mRNA-1"/>
    </source>
</evidence>
<evidence type="ECO:0000256" key="1">
    <source>
        <dbReference type="ARBA" id="ARBA00004141"/>
    </source>
</evidence>
<dbReference type="GO" id="GO:0008340">
    <property type="term" value="P:determination of adult lifespan"/>
    <property type="evidence" value="ECO:0007669"/>
    <property type="project" value="UniProtKB-ARBA"/>
</dbReference>
<evidence type="ECO:0000313" key="14">
    <source>
        <dbReference type="Proteomes" id="UP000274429"/>
    </source>
</evidence>
<dbReference type="GO" id="GO:0005886">
    <property type="term" value="C:plasma membrane"/>
    <property type="evidence" value="ECO:0007669"/>
    <property type="project" value="TreeGrafter"/>
</dbReference>
<keyword evidence="5 8" id="KW-1133">Transmembrane helix</keyword>
<dbReference type="GO" id="GO:0010960">
    <property type="term" value="P:magnesium ion homeostasis"/>
    <property type="evidence" value="ECO:0007669"/>
    <property type="project" value="InterPro"/>
</dbReference>
<comment type="similarity">
    <text evidence="2">Belongs to the ACDP family.</text>
</comment>
<feature type="transmembrane region" description="Helical" evidence="10">
    <location>
        <begin position="218"/>
        <end position="237"/>
    </location>
</feature>
<keyword evidence="4" id="KW-0677">Repeat</keyword>
<keyword evidence="6 8" id="KW-0472">Membrane</keyword>
<dbReference type="InterPro" id="IPR044751">
    <property type="entry name" value="Ion_transp-like_CBS"/>
</dbReference>
<dbReference type="Pfam" id="PF00571">
    <property type="entry name" value="CBS"/>
    <property type="match status" value="1"/>
</dbReference>
<dbReference type="Pfam" id="PF01595">
    <property type="entry name" value="CNNM"/>
    <property type="match status" value="1"/>
</dbReference>
<dbReference type="CDD" id="cd04590">
    <property type="entry name" value="CBS_pair_CorC_HlyC_assoc"/>
    <property type="match status" value="1"/>
</dbReference>
<evidence type="ECO:0000256" key="3">
    <source>
        <dbReference type="ARBA" id="ARBA00022692"/>
    </source>
</evidence>
<evidence type="ECO:0000256" key="4">
    <source>
        <dbReference type="ARBA" id="ARBA00022737"/>
    </source>
</evidence>
<gene>
    <name evidence="13" type="ORF">TTAC_LOCUS7312</name>
</gene>
<dbReference type="FunFam" id="3.10.580.10:FF:000006">
    <property type="entry name" value="DUF21 and CBS domain protein"/>
    <property type="match status" value="1"/>
</dbReference>
<dbReference type="AlphaFoldDB" id="A0A0R3X238"/>
<name>A0A0R3X238_HYDTA</name>
<dbReference type="GO" id="GO:1905941">
    <property type="term" value="P:positive regulation of gonad development"/>
    <property type="evidence" value="ECO:0007669"/>
    <property type="project" value="UniProtKB-ARBA"/>
</dbReference>
<keyword evidence="14" id="KW-1185">Reference proteome</keyword>
<dbReference type="InterPro" id="IPR046342">
    <property type="entry name" value="CBS_dom_sf"/>
</dbReference>
<dbReference type="EMBL" id="UYWX01020361">
    <property type="protein sequence ID" value="VDM31673.1"/>
    <property type="molecule type" value="Genomic_DNA"/>
</dbReference>
<evidence type="ECO:0000256" key="6">
    <source>
        <dbReference type="ARBA" id="ARBA00023136"/>
    </source>
</evidence>
<protein>
    <submittedName>
        <fullName evidence="15">Metal transporter CNNM4</fullName>
    </submittedName>
</protein>
<dbReference type="PROSITE" id="PS51846">
    <property type="entry name" value="CNNM"/>
    <property type="match status" value="1"/>
</dbReference>
<dbReference type="Pfam" id="PF25562">
    <property type="entry name" value="CNBH_CNNM2_C"/>
    <property type="match status" value="1"/>
</dbReference>